<dbReference type="AlphaFoldDB" id="A0A645EAP5"/>
<reference evidence="2" key="1">
    <citation type="submission" date="2019-08" db="EMBL/GenBank/DDBJ databases">
        <authorList>
            <person name="Kucharzyk K."/>
            <person name="Murdoch R.W."/>
            <person name="Higgins S."/>
            <person name="Loffler F."/>
        </authorList>
    </citation>
    <scope>NUCLEOTIDE SEQUENCE</scope>
</reference>
<proteinExistence type="predicted"/>
<dbReference type="Gene3D" id="3.40.109.30">
    <property type="entry name" value="putative nitroreductase (tm1586), domain 2"/>
    <property type="match status" value="1"/>
</dbReference>
<dbReference type="InterPro" id="IPR029478">
    <property type="entry name" value="TM1586_NiRdase"/>
</dbReference>
<dbReference type="SUPFAM" id="SSF55469">
    <property type="entry name" value="FMN-dependent nitroreductase-like"/>
    <property type="match status" value="1"/>
</dbReference>
<gene>
    <name evidence="2" type="ORF">SDC9_144869</name>
</gene>
<comment type="caution">
    <text evidence="2">The sequence shown here is derived from an EMBL/GenBank/DDBJ whole genome shotgun (WGS) entry which is preliminary data.</text>
</comment>
<accession>A0A645EAP5</accession>
<feature type="domain" description="Putative nitroreductase TM1586" evidence="1">
    <location>
        <begin position="20"/>
        <end position="83"/>
    </location>
</feature>
<name>A0A645EAP5_9ZZZZ</name>
<dbReference type="InterPro" id="IPR000415">
    <property type="entry name" value="Nitroreductase-like"/>
</dbReference>
<organism evidence="2">
    <name type="scientific">bioreactor metagenome</name>
    <dbReference type="NCBI Taxonomy" id="1076179"/>
    <lineage>
        <taxon>unclassified sequences</taxon>
        <taxon>metagenomes</taxon>
        <taxon>ecological metagenomes</taxon>
    </lineage>
</organism>
<evidence type="ECO:0000313" key="2">
    <source>
        <dbReference type="EMBL" id="MPM97692.1"/>
    </source>
</evidence>
<dbReference type="EMBL" id="VSSQ01043927">
    <property type="protein sequence ID" value="MPM97692.1"/>
    <property type="molecule type" value="Genomic_DNA"/>
</dbReference>
<dbReference type="GO" id="GO:0016491">
    <property type="term" value="F:oxidoreductase activity"/>
    <property type="evidence" value="ECO:0007669"/>
    <property type="project" value="InterPro"/>
</dbReference>
<protein>
    <recommendedName>
        <fullName evidence="1">Putative nitroreductase TM1586 domain-containing protein</fullName>
    </recommendedName>
</protein>
<evidence type="ECO:0000259" key="1">
    <source>
        <dbReference type="Pfam" id="PF14512"/>
    </source>
</evidence>
<sequence>MLFFENNFNTSLNLDTIGSYSKVLEALRLGPSASNKQPWRIIKDSQGLYHIFLEEDEKYNNTFSGIKIQNIDMGIAMCHFELAEKELGITGQWIKAKPEVQAGKLKYIVTWEEN</sequence>
<dbReference type="Pfam" id="PF14512">
    <property type="entry name" value="TM1586_NiRdase"/>
    <property type="match status" value="1"/>
</dbReference>